<dbReference type="EMBL" id="CP002915">
    <property type="protein sequence ID" value="AEK30652.1"/>
    <property type="molecule type" value="Genomic_DNA"/>
</dbReference>
<evidence type="ECO:0000313" key="1">
    <source>
        <dbReference type="EMBL" id="AEK30652.1"/>
    </source>
</evidence>
<organism evidence="1 2">
    <name type="scientific">Bifidobacterium animalis subsp. lactis CNCM I-2494</name>
    <dbReference type="NCBI Taxonomy" id="1042403"/>
    <lineage>
        <taxon>Bacteria</taxon>
        <taxon>Bacillati</taxon>
        <taxon>Actinomycetota</taxon>
        <taxon>Actinomycetes</taxon>
        <taxon>Bifidobacteriales</taxon>
        <taxon>Bifidobacteriaceae</taxon>
        <taxon>Bifidobacterium</taxon>
    </lineage>
</organism>
<reference evidence="1 2" key="1">
    <citation type="journal article" date="2011" name="J. Bacteriol.">
        <title>Genome Sequence of the Probiotic Strain Bifidobacterium animalis subsp. lactis CNCM I-2494.</title>
        <authorList>
            <person name="Chervaux C."/>
            <person name="Grimaldi C."/>
            <person name="Bolotin A."/>
            <person name="Quinquis B."/>
            <person name="Legrain-Raspaud S."/>
            <person name="van Hylckama Vlieg J.E."/>
            <person name="Denariaz G."/>
            <person name="Smokvina T."/>
        </authorList>
    </citation>
    <scope>NUCLEOTIDE SEQUENCE [LARGE SCALE GENOMIC DNA]</scope>
    <source>
        <strain evidence="1 2">CNCM I-2494</strain>
    </source>
</reference>
<sequence>MNDIYQLPALNRTIDALHLDDDRHAAQITAARLIAEQLDYSDKPTATLCAAYVRLLHDLTTQ</sequence>
<protein>
    <submittedName>
        <fullName evidence="1">Uncharacterized protein</fullName>
    </submittedName>
</protein>
<evidence type="ECO:0000313" key="2">
    <source>
        <dbReference type="Proteomes" id="UP000008394"/>
    </source>
</evidence>
<dbReference type="Proteomes" id="UP000008394">
    <property type="component" value="Chromosome"/>
</dbReference>
<dbReference type="GeneID" id="29696098"/>
<name>A0A806FWI4_BIFAN</name>
<proteinExistence type="predicted"/>
<dbReference type="AlphaFoldDB" id="A0A806FWI4"/>
<dbReference type="KEGG" id="bnm:BALAC2494_00055"/>
<gene>
    <name evidence="1" type="ORF">BALAC2494_00055</name>
</gene>
<accession>A0A806FWI4</accession>
<dbReference type="RefSeq" id="WP_004218661.1">
    <property type="nucleotide sequence ID" value="NC_017215.1"/>
</dbReference>